<dbReference type="InterPro" id="IPR011990">
    <property type="entry name" value="TPR-like_helical_dom_sf"/>
</dbReference>
<dbReference type="Proteomes" id="UP000030341">
    <property type="component" value="Chromosome 2"/>
</dbReference>
<dbReference type="RefSeq" id="WP_040136509.1">
    <property type="nucleotide sequence ID" value="NZ_CP009889.1"/>
</dbReference>
<dbReference type="HOGENOM" id="CLU_930239_0_0_6"/>
<dbReference type="STRING" id="1348114.OM33_20895"/>
<dbReference type="KEGG" id="pseo:OM33_20895"/>
<keyword evidence="3" id="KW-1185">Reference proteome</keyword>
<dbReference type="OrthoDB" id="146908at2"/>
<proteinExistence type="predicted"/>
<dbReference type="Pfam" id="PF13424">
    <property type="entry name" value="TPR_12"/>
    <property type="match status" value="1"/>
</dbReference>
<organism evidence="2 3">
    <name type="scientific">Pseudoalteromonas piratica</name>
    <dbReference type="NCBI Taxonomy" id="1348114"/>
    <lineage>
        <taxon>Bacteria</taxon>
        <taxon>Pseudomonadati</taxon>
        <taxon>Pseudomonadota</taxon>
        <taxon>Gammaproteobacteria</taxon>
        <taxon>Alteromonadales</taxon>
        <taxon>Pseudoalteromonadaceae</taxon>
        <taxon>Pseudoalteromonas</taxon>
    </lineage>
</organism>
<sequence length="299" mass="35187">MKFLLILFIAFFYSAKSWAAPAKIENTCQINPKQCLQLVEERLNEGVEPKTSEWYRFKFLQIQALFELEQAQPLSKVLNELNSISPLPTFLQLKVYILSAKNAMFRNNVQDFERYKSKTFTLMKGLNLDTLDPYSLIEYANFHIYLKDYRTGIELLLPLEKKFRDHPNSELKKTIYTNLGNMHALQKSYKNAFPYFQLAYENAQLSLNKHYALMTHYNVARSHQMLEMHKEAEQIFLDVLSAEKTIGHPTIKNLCHYRLAIFYNEQNNQSKLKTHLKQVDPTKLSTKLLKQYQQLLSVK</sequence>
<dbReference type="Gene3D" id="1.25.40.10">
    <property type="entry name" value="Tetratricopeptide repeat domain"/>
    <property type="match status" value="1"/>
</dbReference>
<name>A0A0A7EN30_9GAMM</name>
<evidence type="ECO:0000313" key="2">
    <source>
        <dbReference type="EMBL" id="AIY67481.1"/>
    </source>
</evidence>
<dbReference type="SUPFAM" id="SSF48452">
    <property type="entry name" value="TPR-like"/>
    <property type="match status" value="1"/>
</dbReference>
<gene>
    <name evidence="2" type="ORF">OM33_20895</name>
</gene>
<keyword evidence="1" id="KW-0732">Signal</keyword>
<protein>
    <recommendedName>
        <fullName evidence="4">Tetratricopeptide repeat protein</fullName>
    </recommendedName>
</protein>
<accession>A0A0A7EN30</accession>
<evidence type="ECO:0008006" key="4">
    <source>
        <dbReference type="Google" id="ProtNLM"/>
    </source>
</evidence>
<evidence type="ECO:0000313" key="3">
    <source>
        <dbReference type="Proteomes" id="UP000030341"/>
    </source>
</evidence>
<evidence type="ECO:0000256" key="1">
    <source>
        <dbReference type="SAM" id="SignalP"/>
    </source>
</evidence>
<feature type="signal peptide" evidence="1">
    <location>
        <begin position="1"/>
        <end position="19"/>
    </location>
</feature>
<reference evidence="2 3" key="1">
    <citation type="submission" date="2014-11" db="EMBL/GenBank/DDBJ databases">
        <title>Complete Genome Sequence of Pseudoalteromonas sp. Strain OCN003 Isolated from Kaneohe Bay, Oahu, Hawaii.</title>
        <authorList>
            <person name="Beurmann S."/>
            <person name="Videau P."/>
            <person name="Ushijima B."/>
            <person name="Smith A.M."/>
            <person name="Aeby G.S."/>
            <person name="Callahan S.M."/>
            <person name="Belcaid M."/>
        </authorList>
    </citation>
    <scope>NUCLEOTIDE SEQUENCE [LARGE SCALE GENOMIC DNA]</scope>
    <source>
        <strain evidence="2 3">OCN003</strain>
    </source>
</reference>
<dbReference type="eggNOG" id="COG0457">
    <property type="taxonomic scope" value="Bacteria"/>
</dbReference>
<dbReference type="AlphaFoldDB" id="A0A0A7EN30"/>
<feature type="chain" id="PRO_5002039291" description="Tetratricopeptide repeat protein" evidence="1">
    <location>
        <begin position="20"/>
        <end position="299"/>
    </location>
</feature>
<dbReference type="EMBL" id="CP009889">
    <property type="protein sequence ID" value="AIY67481.1"/>
    <property type="molecule type" value="Genomic_DNA"/>
</dbReference>